<dbReference type="EC" id="3.1.1.31" evidence="2"/>
<accession>A0A645F250</accession>
<dbReference type="PANTHER" id="PTHR30344">
    <property type="entry name" value="6-PHOSPHOGLUCONOLACTONASE-RELATED"/>
    <property type="match status" value="1"/>
</dbReference>
<dbReference type="EMBL" id="VSSQ01052671">
    <property type="protein sequence ID" value="MPN06733.1"/>
    <property type="molecule type" value="Genomic_DNA"/>
</dbReference>
<keyword evidence="2" id="KW-0378">Hydrolase</keyword>
<dbReference type="InterPro" id="IPR015943">
    <property type="entry name" value="WD40/YVTN_repeat-like_dom_sf"/>
</dbReference>
<comment type="caution">
    <text evidence="2">The sequence shown here is derived from an EMBL/GenBank/DDBJ whole genome shotgun (WGS) entry which is preliminary data.</text>
</comment>
<sequence length="72" mass="7800">MGKDGKLTFVQQISSGGVGPRNFNLTPDGKYVFVANQNSDNIVVFQRDKKTGALTNTGKMMQVGAPVCLVFY</sequence>
<dbReference type="Gene3D" id="2.130.10.10">
    <property type="entry name" value="YVTN repeat-like/Quinoprotein amine dehydrogenase"/>
    <property type="match status" value="1"/>
</dbReference>
<evidence type="ECO:0000313" key="2">
    <source>
        <dbReference type="EMBL" id="MPN06733.1"/>
    </source>
</evidence>
<organism evidence="2">
    <name type="scientific">bioreactor metagenome</name>
    <dbReference type="NCBI Taxonomy" id="1076179"/>
    <lineage>
        <taxon>unclassified sequences</taxon>
        <taxon>metagenomes</taxon>
        <taxon>ecological metagenomes</taxon>
    </lineage>
</organism>
<dbReference type="GO" id="GO:0017057">
    <property type="term" value="F:6-phosphogluconolactonase activity"/>
    <property type="evidence" value="ECO:0007669"/>
    <property type="project" value="UniProtKB-EC"/>
</dbReference>
<reference evidence="2" key="1">
    <citation type="submission" date="2019-08" db="EMBL/GenBank/DDBJ databases">
        <authorList>
            <person name="Kucharzyk K."/>
            <person name="Murdoch R.W."/>
            <person name="Higgins S."/>
            <person name="Loffler F."/>
        </authorList>
    </citation>
    <scope>NUCLEOTIDE SEQUENCE</scope>
</reference>
<proteinExistence type="inferred from homology"/>
<evidence type="ECO:0000256" key="1">
    <source>
        <dbReference type="ARBA" id="ARBA00005564"/>
    </source>
</evidence>
<dbReference type="Pfam" id="PF10282">
    <property type="entry name" value="Lactonase"/>
    <property type="match status" value="1"/>
</dbReference>
<name>A0A645F250_9ZZZZ</name>
<dbReference type="InterPro" id="IPR019405">
    <property type="entry name" value="Lactonase_7-beta_prop"/>
</dbReference>
<protein>
    <submittedName>
        <fullName evidence="2">6-phosphogluconolactonase</fullName>
        <ecNumber evidence="2">3.1.1.31</ecNumber>
    </submittedName>
</protein>
<gene>
    <name evidence="2" type="primary">pgl_22</name>
    <name evidence="2" type="ORF">SDC9_153989</name>
</gene>
<dbReference type="InterPro" id="IPR011045">
    <property type="entry name" value="N2O_reductase_N"/>
</dbReference>
<dbReference type="AlphaFoldDB" id="A0A645F250"/>
<dbReference type="PANTHER" id="PTHR30344:SF1">
    <property type="entry name" value="6-PHOSPHOGLUCONOLACTONASE"/>
    <property type="match status" value="1"/>
</dbReference>
<dbReference type="InterPro" id="IPR050282">
    <property type="entry name" value="Cycloisomerase_2"/>
</dbReference>
<dbReference type="SUPFAM" id="SSF50974">
    <property type="entry name" value="Nitrous oxide reductase, N-terminal domain"/>
    <property type="match status" value="1"/>
</dbReference>
<comment type="similarity">
    <text evidence="1">Belongs to the cycloisomerase 2 family.</text>
</comment>